<accession>A0A210QQX6</accession>
<dbReference type="Pfam" id="PF00795">
    <property type="entry name" value="CN_hydrolase"/>
    <property type="match status" value="1"/>
</dbReference>
<dbReference type="InterPro" id="IPR011146">
    <property type="entry name" value="HIT-like"/>
</dbReference>
<comment type="catalytic activity">
    <reaction evidence="7">
        <text>P(1),P(3)-bis(5'-adenosyl) triphosphate + H2O = AMP + ADP + 2 H(+)</text>
        <dbReference type="Rhea" id="RHEA:13893"/>
        <dbReference type="ChEBI" id="CHEBI:15377"/>
        <dbReference type="ChEBI" id="CHEBI:15378"/>
        <dbReference type="ChEBI" id="CHEBI:58529"/>
        <dbReference type="ChEBI" id="CHEBI:456215"/>
        <dbReference type="ChEBI" id="CHEBI:456216"/>
        <dbReference type="EC" id="3.6.1.29"/>
    </reaction>
</comment>
<dbReference type="InterPro" id="IPR001110">
    <property type="entry name" value="UPF0012_CS"/>
</dbReference>
<dbReference type="InterPro" id="IPR039383">
    <property type="entry name" value="FHIT"/>
</dbReference>
<dbReference type="InterPro" id="IPR036265">
    <property type="entry name" value="HIT-like_sf"/>
</dbReference>
<dbReference type="PROSITE" id="PS50263">
    <property type="entry name" value="CN_HYDROLASE"/>
    <property type="match status" value="1"/>
</dbReference>
<feature type="binding site" evidence="12">
    <location>
        <position position="360"/>
    </location>
    <ligand>
        <name>substrate</name>
    </ligand>
</feature>
<gene>
    <name evidence="17" type="ORF">KP79_PYT11512</name>
</gene>
<evidence type="ECO:0000256" key="14">
    <source>
        <dbReference type="PROSITE-ProRule" id="PRU00464"/>
    </source>
</evidence>
<dbReference type="PANTHER" id="PTHR23088:SF27">
    <property type="entry name" value="DEAMINATED GLUTATHIONE AMIDASE"/>
    <property type="match status" value="1"/>
</dbReference>
<feature type="domain" description="CN hydrolase" evidence="15">
    <location>
        <begin position="48"/>
        <end position="297"/>
    </location>
</feature>
<dbReference type="Proteomes" id="UP000242188">
    <property type="component" value="Unassembled WGS sequence"/>
</dbReference>
<evidence type="ECO:0000256" key="9">
    <source>
        <dbReference type="ARBA" id="ARBA00061127"/>
    </source>
</evidence>
<dbReference type="Gene3D" id="3.30.428.10">
    <property type="entry name" value="HIT-like"/>
    <property type="match status" value="1"/>
</dbReference>
<keyword evidence="18" id="KW-1185">Reference proteome</keyword>
<dbReference type="PROSITE" id="PS00892">
    <property type="entry name" value="HIT_1"/>
    <property type="match status" value="1"/>
</dbReference>
<comment type="cofactor">
    <cofactor evidence="1">
        <name>Mn(2+)</name>
        <dbReference type="ChEBI" id="CHEBI:29035"/>
    </cofactor>
</comment>
<evidence type="ECO:0000256" key="1">
    <source>
        <dbReference type="ARBA" id="ARBA00001936"/>
    </source>
</evidence>
<dbReference type="CDD" id="cd07572">
    <property type="entry name" value="nit"/>
    <property type="match status" value="1"/>
</dbReference>
<sequence length="512" mass="57021">MTTCLRFICRRLPGIASQPFFPIKRDWTTFLGANMSAKTGSSPVTEKSKIGVIQLTCTADKQNNFDICKRYINQAKDEGVQMVFLPEAADYIATSKMKSMEMAESLEGETICNYRKLAQETSLWISIGGFHQKGQDSDSNRVLNTHILIDDQGDIKDTYSKVHLFDLDLGDLRLCESDYTIPGDRITSPVSTPVGNIGLGICYDLRFPEMSIALVKQGAEILTYPSAFTVTTGRAHWEILLRSRAVENQCYVVAAAQTGKHNEKRASYGHSMVIDPWGTVLAQCGEDPGLCVAEVDLSFLSKVRKDMPVWNHRRHDLYGHIHINNKPEPVDCIKAFDFGGHPIPSSCVFHRTPTCFCFVNIKPVVLVSTMRRVERLGELTQTELSDLFSVVQRVAGVVEQHYGASSLTVSVQDGPQAGQTVKHVHVHVMPRKAGDFEQNDEIYTKLQHHDKDMTTGRRSEDDMAEEAGQLKAYFTRPLVALVRPKEIGSYVKPYPNSGSAGILEDTDLISPC</sequence>
<organism evidence="17 18">
    <name type="scientific">Mizuhopecten yessoensis</name>
    <name type="common">Japanese scallop</name>
    <name type="synonym">Patinopecten yessoensis</name>
    <dbReference type="NCBI Taxonomy" id="6573"/>
    <lineage>
        <taxon>Eukaryota</taxon>
        <taxon>Metazoa</taxon>
        <taxon>Spiralia</taxon>
        <taxon>Lophotrochozoa</taxon>
        <taxon>Mollusca</taxon>
        <taxon>Bivalvia</taxon>
        <taxon>Autobranchia</taxon>
        <taxon>Pteriomorphia</taxon>
        <taxon>Pectinida</taxon>
        <taxon>Pectinoidea</taxon>
        <taxon>Pectinidae</taxon>
        <taxon>Mizuhopecten</taxon>
    </lineage>
</organism>
<keyword evidence="5" id="KW-0378">Hydrolase</keyword>
<dbReference type="InterPro" id="IPR036526">
    <property type="entry name" value="C-N_Hydrolase_sf"/>
</dbReference>
<dbReference type="PROSITE" id="PS51084">
    <property type="entry name" value="HIT_2"/>
    <property type="match status" value="1"/>
</dbReference>
<comment type="function">
    <text evidence="8">Cleaves A-5'-PPP-5'A to yield AMP and ADP.</text>
</comment>
<comment type="caution">
    <text evidence="17">The sequence shown here is derived from an EMBL/GenBank/DDBJ whole genome shotgun (WGS) entry which is preliminary data.</text>
</comment>
<evidence type="ECO:0000256" key="5">
    <source>
        <dbReference type="ARBA" id="ARBA00022801"/>
    </source>
</evidence>
<dbReference type="OrthoDB" id="680339at2759"/>
<name>A0A210QQX6_MIZYE</name>
<feature type="domain" description="HIT" evidence="16">
    <location>
        <begin position="365"/>
        <end position="438"/>
    </location>
</feature>
<evidence type="ECO:0000256" key="8">
    <source>
        <dbReference type="ARBA" id="ARBA00057461"/>
    </source>
</evidence>
<dbReference type="PANTHER" id="PTHR23088">
    <property type="entry name" value="NITRILASE-RELATED"/>
    <property type="match status" value="1"/>
</dbReference>
<dbReference type="GO" id="GO:0016811">
    <property type="term" value="F:hydrolase activity, acting on carbon-nitrogen (but not peptide) bonds, in linear amides"/>
    <property type="evidence" value="ECO:0007669"/>
    <property type="project" value="InterPro"/>
</dbReference>
<feature type="active site" description="Tele-AMP-histidine intermediate" evidence="11">
    <location>
        <position position="425"/>
    </location>
</feature>
<comment type="similarity">
    <text evidence="9">In the N-terminal section; belongs to the UPF0012 family.</text>
</comment>
<feature type="binding site" evidence="12">
    <location>
        <position position="412"/>
    </location>
    <ligand>
        <name>substrate</name>
    </ligand>
</feature>
<dbReference type="InterPro" id="IPR045254">
    <property type="entry name" value="Nit1/2_C-N_Hydrolase"/>
</dbReference>
<dbReference type="GO" id="GO:0000166">
    <property type="term" value="F:nucleotide binding"/>
    <property type="evidence" value="ECO:0007669"/>
    <property type="project" value="UniProtKB-KW"/>
</dbReference>
<evidence type="ECO:0000313" key="17">
    <source>
        <dbReference type="EMBL" id="OWF51131.1"/>
    </source>
</evidence>
<evidence type="ECO:0000256" key="13">
    <source>
        <dbReference type="PIRSR" id="PIRSR639383-3"/>
    </source>
</evidence>
<dbReference type="EMBL" id="NEDP02002332">
    <property type="protein sequence ID" value="OWF51131.1"/>
    <property type="molecule type" value="Genomic_DNA"/>
</dbReference>
<evidence type="ECO:0000256" key="10">
    <source>
        <dbReference type="ARBA" id="ARBA00069577"/>
    </source>
</evidence>
<dbReference type="FunFam" id="3.60.110.10:FF:000005">
    <property type="entry name" value="nitrilase homolog 1 isoform X1"/>
    <property type="match status" value="1"/>
</dbReference>
<dbReference type="SUPFAM" id="SSF54197">
    <property type="entry name" value="HIT-like"/>
    <property type="match status" value="1"/>
</dbReference>
<evidence type="ECO:0000259" key="16">
    <source>
        <dbReference type="PROSITE" id="PS51084"/>
    </source>
</evidence>
<dbReference type="AlphaFoldDB" id="A0A210QQX6"/>
<dbReference type="FunFam" id="3.30.428.10:FF:000011">
    <property type="entry name" value="Fragile histidine triad"/>
    <property type="match status" value="1"/>
</dbReference>
<evidence type="ECO:0000256" key="2">
    <source>
        <dbReference type="ARBA" id="ARBA00011881"/>
    </source>
</evidence>
<feature type="site" description="Important for induction of apoptosis" evidence="13">
    <location>
        <position position="443"/>
    </location>
</feature>
<feature type="binding site" evidence="12">
    <location>
        <position position="341"/>
    </location>
    <ligand>
        <name>substrate</name>
    </ligand>
</feature>
<evidence type="ECO:0000259" key="15">
    <source>
        <dbReference type="PROSITE" id="PS50263"/>
    </source>
</evidence>
<dbReference type="Gene3D" id="3.60.110.10">
    <property type="entry name" value="Carbon-nitrogen hydrolase"/>
    <property type="match status" value="1"/>
</dbReference>
<evidence type="ECO:0000313" key="18">
    <source>
        <dbReference type="Proteomes" id="UP000242188"/>
    </source>
</evidence>
<proteinExistence type="inferred from homology"/>
<evidence type="ECO:0000256" key="3">
    <source>
        <dbReference type="ARBA" id="ARBA00012377"/>
    </source>
</evidence>
<dbReference type="Pfam" id="PF01230">
    <property type="entry name" value="HIT"/>
    <property type="match status" value="1"/>
</dbReference>
<protein>
    <recommendedName>
        <fullName evidence="10">Nitrilase and fragile histidine triad fusion protein NitFhit</fullName>
        <ecNumber evidence="3">3.6.1.29</ecNumber>
    </recommendedName>
</protein>
<evidence type="ECO:0000256" key="6">
    <source>
        <dbReference type="ARBA" id="ARBA00023268"/>
    </source>
</evidence>
<dbReference type="InterPro" id="IPR003010">
    <property type="entry name" value="C-N_Hydrolase"/>
</dbReference>
<evidence type="ECO:0000256" key="4">
    <source>
        <dbReference type="ARBA" id="ARBA00022741"/>
    </source>
</evidence>
<dbReference type="PROSITE" id="PS01227">
    <property type="entry name" value="UPF0012"/>
    <property type="match status" value="1"/>
</dbReference>
<evidence type="ECO:0000256" key="12">
    <source>
        <dbReference type="PIRSR" id="PIRSR639383-2"/>
    </source>
</evidence>
<evidence type="ECO:0000256" key="11">
    <source>
        <dbReference type="PIRSR" id="PIRSR639383-1"/>
    </source>
</evidence>
<dbReference type="EC" id="3.6.1.29" evidence="3"/>
<comment type="subunit">
    <text evidence="2">Homotetramer.</text>
</comment>
<feature type="binding site" evidence="12">
    <location>
        <begin position="418"/>
        <end position="421"/>
    </location>
    <ligand>
        <name>substrate</name>
    </ligand>
</feature>
<dbReference type="SUPFAM" id="SSF56317">
    <property type="entry name" value="Carbon-nitrogen hydrolase"/>
    <property type="match status" value="1"/>
</dbReference>
<keyword evidence="6" id="KW-0511">Multifunctional enzyme</keyword>
<dbReference type="GO" id="GO:0047710">
    <property type="term" value="F:bis(5'-adenosyl)-triphosphatase activity"/>
    <property type="evidence" value="ECO:0007669"/>
    <property type="project" value="UniProtKB-EC"/>
</dbReference>
<dbReference type="CDD" id="cd01275">
    <property type="entry name" value="FHIT"/>
    <property type="match status" value="1"/>
</dbReference>
<reference evidence="17 18" key="1">
    <citation type="journal article" date="2017" name="Nat. Ecol. Evol.">
        <title>Scallop genome provides insights into evolution of bilaterian karyotype and development.</title>
        <authorList>
            <person name="Wang S."/>
            <person name="Zhang J."/>
            <person name="Jiao W."/>
            <person name="Li J."/>
            <person name="Xun X."/>
            <person name="Sun Y."/>
            <person name="Guo X."/>
            <person name="Huan P."/>
            <person name="Dong B."/>
            <person name="Zhang L."/>
            <person name="Hu X."/>
            <person name="Sun X."/>
            <person name="Wang J."/>
            <person name="Zhao C."/>
            <person name="Wang Y."/>
            <person name="Wang D."/>
            <person name="Huang X."/>
            <person name="Wang R."/>
            <person name="Lv J."/>
            <person name="Li Y."/>
            <person name="Zhang Z."/>
            <person name="Liu B."/>
            <person name="Lu W."/>
            <person name="Hui Y."/>
            <person name="Liang J."/>
            <person name="Zhou Z."/>
            <person name="Hou R."/>
            <person name="Li X."/>
            <person name="Liu Y."/>
            <person name="Li H."/>
            <person name="Ning X."/>
            <person name="Lin Y."/>
            <person name="Zhao L."/>
            <person name="Xing Q."/>
            <person name="Dou J."/>
            <person name="Li Y."/>
            <person name="Mao J."/>
            <person name="Guo H."/>
            <person name="Dou H."/>
            <person name="Li T."/>
            <person name="Mu C."/>
            <person name="Jiang W."/>
            <person name="Fu Q."/>
            <person name="Fu X."/>
            <person name="Miao Y."/>
            <person name="Liu J."/>
            <person name="Yu Q."/>
            <person name="Li R."/>
            <person name="Liao H."/>
            <person name="Li X."/>
            <person name="Kong Y."/>
            <person name="Jiang Z."/>
            <person name="Chourrout D."/>
            <person name="Li R."/>
            <person name="Bao Z."/>
        </authorList>
    </citation>
    <scope>NUCLEOTIDE SEQUENCE [LARGE SCALE GENOMIC DNA]</scope>
    <source>
        <strain evidence="17 18">PY_sf001</strain>
    </source>
</reference>
<keyword evidence="4" id="KW-0547">Nucleotide-binding</keyword>
<dbReference type="InterPro" id="IPR019808">
    <property type="entry name" value="Histidine_triad_CS"/>
</dbReference>
<feature type="short sequence motif" description="Histidine triad motif" evidence="14">
    <location>
        <begin position="423"/>
        <end position="427"/>
    </location>
</feature>
<dbReference type="STRING" id="6573.A0A210QQX6"/>
<evidence type="ECO:0000256" key="7">
    <source>
        <dbReference type="ARBA" id="ARBA00047780"/>
    </source>
</evidence>
<feature type="binding site" evidence="12">
    <location>
        <position position="427"/>
    </location>
    <ligand>
        <name>substrate</name>
    </ligand>
</feature>